<keyword evidence="1" id="KW-0998">Cell outer membrane</keyword>
<keyword evidence="3" id="KW-0614">Plasmid</keyword>
<dbReference type="Proteomes" id="UP000249499">
    <property type="component" value="Plasmid unnamed3"/>
</dbReference>
<comment type="similarity">
    <text evidence="1">Belongs to the fimbrial export usher family.</text>
</comment>
<dbReference type="InterPro" id="IPR025949">
    <property type="entry name" value="PapC-like_C"/>
</dbReference>
<dbReference type="InterPro" id="IPR000015">
    <property type="entry name" value="Fimb_usher"/>
</dbReference>
<proteinExistence type="inferred from homology"/>
<dbReference type="Pfam" id="PF13953">
    <property type="entry name" value="PapC_C"/>
    <property type="match status" value="1"/>
</dbReference>
<protein>
    <submittedName>
        <fullName evidence="3">Fimbria/pilus outer membrane usher protein</fullName>
    </submittedName>
</protein>
<dbReference type="InterPro" id="IPR042186">
    <property type="entry name" value="FimD_plug_dom"/>
</dbReference>
<dbReference type="GO" id="GO:0015473">
    <property type="term" value="F:fimbrial usher porin activity"/>
    <property type="evidence" value="ECO:0007669"/>
    <property type="project" value="InterPro"/>
</dbReference>
<organism evidence="3 4">
    <name type="scientific">Rhizobium tumorigenes</name>
    <dbReference type="NCBI Taxonomy" id="2041385"/>
    <lineage>
        <taxon>Bacteria</taxon>
        <taxon>Pseudomonadati</taxon>
        <taxon>Pseudomonadota</taxon>
        <taxon>Alphaproteobacteria</taxon>
        <taxon>Hyphomicrobiales</taxon>
        <taxon>Rhizobiaceae</taxon>
        <taxon>Rhizobium/Agrobacterium group</taxon>
        <taxon>Rhizobium</taxon>
    </lineage>
</organism>
<dbReference type="PROSITE" id="PS01151">
    <property type="entry name" value="FIMBRIAL_USHER"/>
    <property type="match status" value="1"/>
</dbReference>
<dbReference type="Gene3D" id="2.60.40.2070">
    <property type="match status" value="1"/>
</dbReference>
<dbReference type="PANTHER" id="PTHR30451:SF5">
    <property type="entry name" value="SLR0019 PROTEIN"/>
    <property type="match status" value="1"/>
</dbReference>
<feature type="domain" description="PapC-like C-terminal" evidence="2">
    <location>
        <begin position="722"/>
        <end position="781"/>
    </location>
</feature>
<dbReference type="GO" id="GO:0009279">
    <property type="term" value="C:cell outer membrane"/>
    <property type="evidence" value="ECO:0007669"/>
    <property type="project" value="UniProtKB-SubCell"/>
</dbReference>
<reference evidence="4" key="2">
    <citation type="journal article" date="2023" name="MicrobiologyOpen">
        <title>Genomics of the tumorigenes clade of the family Rhizobiaceae and description of Rhizobium rhododendri sp. nov.</title>
        <authorList>
            <person name="Kuzmanovic N."/>
            <person name="diCenzo G.C."/>
            <person name="Bunk B."/>
            <person name="Sproeer C."/>
            <person name="Fruehling A."/>
            <person name="Neumann-Schaal M."/>
            <person name="Overmann J."/>
            <person name="Smalla K."/>
        </authorList>
    </citation>
    <scope>NUCLEOTIDE SEQUENCE [LARGE SCALE GENOMIC DNA]</scope>
    <source>
        <strain evidence="4">1078</strain>
        <plasmid evidence="4">unnamed3</plasmid>
    </source>
</reference>
<keyword evidence="1" id="KW-0813">Transport</keyword>
<dbReference type="KEGG" id="rtu:PR017_27745"/>
<reference evidence="3 4" key="1">
    <citation type="journal article" date="2018" name="Sci. Rep.">
        <title>Rhizobium tumorigenes sp. nov., a novel plant tumorigenic bacterium isolated from cane gall tumors on thornless blackberry.</title>
        <authorList>
            <person name="Kuzmanovi N."/>
            <person name="Smalla K."/>
            <person name="Gronow S."/>
            <person name="PuBawska J."/>
        </authorList>
    </citation>
    <scope>NUCLEOTIDE SEQUENCE [LARGE SCALE GENOMIC DNA]</scope>
    <source>
        <strain evidence="3 4">1078</strain>
    </source>
</reference>
<dbReference type="Gene3D" id="2.60.40.2610">
    <property type="entry name" value="Outer membrane usher protein FimD, plug domain"/>
    <property type="match status" value="1"/>
</dbReference>
<dbReference type="Pfam" id="PF00577">
    <property type="entry name" value="Usher"/>
    <property type="match status" value="1"/>
</dbReference>
<evidence type="ECO:0000256" key="1">
    <source>
        <dbReference type="RuleBase" id="RU003884"/>
    </source>
</evidence>
<geneLocation type="plasmid" evidence="3 4">
    <name>unnamed3</name>
</geneLocation>
<keyword evidence="1" id="KW-0812">Transmembrane</keyword>
<dbReference type="InterPro" id="IPR043142">
    <property type="entry name" value="PapC-like_C_sf"/>
</dbReference>
<dbReference type="InterPro" id="IPR018030">
    <property type="entry name" value="Fimbrial_membr_usher_CS"/>
</dbReference>
<dbReference type="PANTHER" id="PTHR30451">
    <property type="entry name" value="OUTER MEMBRANE USHER PROTEIN"/>
    <property type="match status" value="1"/>
</dbReference>
<gene>
    <name evidence="3" type="ORF">PR017_27745</name>
</gene>
<sequence length="797" mass="83678">MADPCLVFAAGLVLLSFSDQGFGRDRRVTLPAIAQETARELQLEVLVNGKPSGLIAAVRQLSGGRLAIQPEQLQNCGIAPAREAALPDGWLDIAKLPGVTFDYDEAKQTLAFTAALHSLATLKITSGETGGSGRRSPKSAIGGLVNYTLYASTETEKVGNPWSFSGLSGAFEARMFSPLGLLTSSQLVAFSPNDIYSGARLETAWSYDDQESMMSYQVGDIITGGLGWSRPVRMSGVQIQRNFGLRPDLVTMPLPGMSGSAAVPSTVDVYVNNTHRLSQDVPAGPFAISDVPVLTGNGTARLVVRDALGRQTVTETPFYASADLLASKLFDYSAEFGFARRQYGVQSFAYDDRPMGSATGRLGVADWLTLEGHGEAGENFWTAGLGTTAGLGRYGIVNLSGAMSQGDGNGYLASASVETAFWGMQLRASTQRTFGDYVDIAAVTADDVSLPGSVGNFARSGGPARGLDQVNLSMPLSFDPTVLNLSLTHVETARGDRSRIAGLTASRQIGGRGNAFVTAYTDVERSNSYGIFGGLSWSFGGGARASTGVTADGYGASVVAETAGRRELQNGTLDWRAGASAGSRNTRSVGATYSGAAGNAAVTVQQVGSDLNLRGQLDGAVVVAGGDVFLTDRVDDGLAVVDVGLPDVDVQFENRPIGKTNKNGKMLVTGLRAFEENTISIDAETLPPGATVEAVSQKVMPRKRSGVVVGFKTRDTSEAVTITLRRQDGTYVEAGSLLRVEGSDDRHIVGYDGQAYLAGLTGPTRLTIETSGRPPCRVEIDPAASKAFNPAICGEVE</sequence>
<dbReference type="RefSeq" id="WP_161959310.1">
    <property type="nucleotide sequence ID" value="NZ_CP117260.1"/>
</dbReference>
<evidence type="ECO:0000259" key="2">
    <source>
        <dbReference type="Pfam" id="PF13953"/>
    </source>
</evidence>
<evidence type="ECO:0000313" key="3">
    <source>
        <dbReference type="EMBL" id="WFR99187.1"/>
    </source>
</evidence>
<dbReference type="Gene3D" id="2.60.40.3110">
    <property type="match status" value="1"/>
</dbReference>
<keyword evidence="4" id="KW-1185">Reference proteome</keyword>
<evidence type="ECO:0000313" key="4">
    <source>
        <dbReference type="Proteomes" id="UP000249499"/>
    </source>
</evidence>
<comment type="subcellular location">
    <subcellularLocation>
        <location evidence="1">Cell outer membrane</location>
        <topology evidence="1">Multi-pass membrane protein</topology>
    </subcellularLocation>
</comment>
<dbReference type="AlphaFoldDB" id="A0AAF1KA44"/>
<dbReference type="GO" id="GO:0009297">
    <property type="term" value="P:pilus assembly"/>
    <property type="evidence" value="ECO:0007669"/>
    <property type="project" value="InterPro"/>
</dbReference>
<name>A0AAF1KA44_9HYPH</name>
<keyword evidence="1" id="KW-1029">Fimbrium biogenesis</keyword>
<accession>A0AAF1KA44</accession>
<keyword evidence="1" id="KW-0472">Membrane</keyword>
<dbReference type="EMBL" id="CP117260">
    <property type="protein sequence ID" value="WFR99187.1"/>
    <property type="molecule type" value="Genomic_DNA"/>
</dbReference>